<name>A0A1A9AJK0_PLAOA</name>
<keyword evidence="3" id="KW-1133">Transmembrane helix</keyword>
<feature type="transmembrane region" description="Helical" evidence="3">
    <location>
        <begin position="668"/>
        <end position="693"/>
    </location>
</feature>
<keyword evidence="1" id="KW-0175">Coiled coil</keyword>
<proteinExistence type="predicted"/>
<feature type="compositionally biased region" description="Basic and acidic residues" evidence="2">
    <location>
        <begin position="231"/>
        <end position="248"/>
    </location>
</feature>
<feature type="region of interest" description="Disordered" evidence="2">
    <location>
        <begin position="211"/>
        <end position="408"/>
    </location>
</feature>
<feature type="compositionally biased region" description="Polar residues" evidence="2">
    <location>
        <begin position="512"/>
        <end position="524"/>
    </location>
</feature>
<dbReference type="Proteomes" id="UP000078555">
    <property type="component" value="Unassembled WGS sequence"/>
</dbReference>
<evidence type="ECO:0000256" key="2">
    <source>
        <dbReference type="SAM" id="MobiDB-lite"/>
    </source>
</evidence>
<feature type="region of interest" description="Disordered" evidence="2">
    <location>
        <begin position="424"/>
        <end position="449"/>
    </location>
</feature>
<gene>
    <name evidence="4" type="ORF">POVWA1_078570</name>
</gene>
<evidence type="ECO:0000256" key="3">
    <source>
        <dbReference type="SAM" id="Phobius"/>
    </source>
</evidence>
<evidence type="ECO:0000313" key="4">
    <source>
        <dbReference type="EMBL" id="SBT56797.1"/>
    </source>
</evidence>
<reference evidence="5" key="1">
    <citation type="submission" date="2016-05" db="EMBL/GenBank/DDBJ databases">
        <authorList>
            <person name="Naeem Raeece"/>
        </authorList>
    </citation>
    <scope>NUCLEOTIDE SEQUENCE [LARGE SCALE GENOMIC DNA]</scope>
</reference>
<feature type="compositionally biased region" description="Low complexity" evidence="2">
    <location>
        <begin position="337"/>
        <end position="350"/>
    </location>
</feature>
<feature type="compositionally biased region" description="Polar residues" evidence="2">
    <location>
        <begin position="351"/>
        <end position="384"/>
    </location>
</feature>
<feature type="compositionally biased region" description="Polar residues" evidence="2">
    <location>
        <begin position="255"/>
        <end position="273"/>
    </location>
</feature>
<keyword evidence="5" id="KW-1185">Reference proteome</keyword>
<evidence type="ECO:0000256" key="1">
    <source>
        <dbReference type="SAM" id="Coils"/>
    </source>
</evidence>
<feature type="compositionally biased region" description="Low complexity" evidence="2">
    <location>
        <begin position="394"/>
        <end position="408"/>
    </location>
</feature>
<evidence type="ECO:0000313" key="5">
    <source>
        <dbReference type="Proteomes" id="UP000078555"/>
    </source>
</evidence>
<feature type="region of interest" description="Disordered" evidence="2">
    <location>
        <begin position="493"/>
        <end position="601"/>
    </location>
</feature>
<protein>
    <submittedName>
        <fullName evidence="4">STP1 protein</fullName>
    </submittedName>
</protein>
<sequence length="1026" mass="116312">MDNFLGYTTNTRDIPIEVFLDMIEGDIKKLIRKNGHKNCGLSYEDVCDKIQTIITTKRTLILKLMDEHGQNRLNTEWRREKNGFLNKLFEEEGFINMCSSKKYKNDPSLNQLLSKHIKFCKEKDDRLSALRKKREFSECVNYNSWIEKERKSFTLEYLNNVKIFNSQTVNKIFSTKDHPVGHNPSGTYRKSKLDCELYNPTSERYQKKLVEKAPTNDPHLPSAPNNRRGSQGKDKKSVTGGDSERSITKPDANILPNTRSPTVGFQIPSPSQTKPDDIPIGQDTPVNTEGTASPVNVKVSKKDSEPIHHQPPTGISTTVQAEASPKDSGVPHVMQHSTSATATTSSSSSSFPTVKDTTSSLTITPDSSINSGSLSPADQLSPSPVTKDKEKSPHSTTTPVTSSNTNSTETLPAFSAAIPSLAQPQLPTLNTPPDVIPAQGLGTPASSNSSTITATVATTVTTTSAAPDSVTITTMNTMQNPISSTNEASRILRIPVPPPNQAPSGSKVAASATDSQQTPLSSPTPRAGNPTIPVKVQTPNNKDTVEKSDADASPKAKDPIEATGNSLSKNTHQDPENPPRIHVTVPDRNVHRTQNHRDQQISPIAVQIPPNIDVVLPPSDRSGDTVKTVKVNTKATSKDDSTVRTNKNDNPSIIPEGITPLKHIIPTFLVILATVTLLFQLYKYTPFGFLLGLRRKRRKRDLRRTFVIPEESTYESPNITVHELEDPNLVGQTMENDVYTKLLKINRYKQEMQKRKKKNKKTLIEVHMEVLEEYKSDEWKLHKGDFLEICLRGFVNDENDFYSNFPNSKLTINNINEKTIEDIQKQEILWNNWIEDHRNILEQWKKEEWFQILKNKWRNEEQMYKEKNNKLQENILNEQDTYSIVSQKEIWKQWISKQATLIDLFNKEDWFKSLVYVQDEEKDNYLVKEYNNITVTNENQLKNEKVNHEHGRSKNIIQKLMVQIHMMVLEECIKEEMIKQKELCIDNFIDDIHHQNNYDEKRNITQCDTDNFNVLKYDEIHTSKNK</sequence>
<keyword evidence="3" id="KW-0812">Transmembrane</keyword>
<feature type="coiled-coil region" evidence="1">
    <location>
        <begin position="854"/>
        <end position="881"/>
    </location>
</feature>
<dbReference type="AlphaFoldDB" id="A0A1A9AJK0"/>
<dbReference type="EMBL" id="FLRD01001212">
    <property type="protein sequence ID" value="SBT56797.1"/>
    <property type="molecule type" value="Genomic_DNA"/>
</dbReference>
<organism evidence="4 5">
    <name type="scientific">Plasmodium ovale wallikeri</name>
    <dbReference type="NCBI Taxonomy" id="864142"/>
    <lineage>
        <taxon>Eukaryota</taxon>
        <taxon>Sar</taxon>
        <taxon>Alveolata</taxon>
        <taxon>Apicomplexa</taxon>
        <taxon>Aconoidasida</taxon>
        <taxon>Haemosporida</taxon>
        <taxon>Plasmodiidae</taxon>
        <taxon>Plasmodium</taxon>
        <taxon>Plasmodium (Plasmodium)</taxon>
    </lineage>
</organism>
<feature type="compositionally biased region" description="Basic and acidic residues" evidence="2">
    <location>
        <begin position="543"/>
        <end position="560"/>
    </location>
</feature>
<feature type="compositionally biased region" description="Polar residues" evidence="2">
    <location>
        <begin position="284"/>
        <end position="294"/>
    </location>
</feature>
<feature type="region of interest" description="Disordered" evidence="2">
    <location>
        <begin position="174"/>
        <end position="193"/>
    </location>
</feature>
<accession>A0A1A9AJK0</accession>
<keyword evidence="3" id="KW-0472">Membrane</keyword>